<proteinExistence type="predicted"/>
<protein>
    <recommendedName>
        <fullName evidence="4">YIR protein</fullName>
    </recommendedName>
</protein>
<dbReference type="Proteomes" id="UP000018538">
    <property type="component" value="Unassembled WGS sequence"/>
</dbReference>
<feature type="non-terminal residue" evidence="2">
    <location>
        <position position="1"/>
    </location>
</feature>
<dbReference type="EMBL" id="KI635742">
    <property type="protein sequence ID" value="ETB60852.1"/>
    <property type="molecule type" value="Genomic_DNA"/>
</dbReference>
<organism evidence="2 3">
    <name type="scientific">Plasmodium yoelii 17X</name>
    <dbReference type="NCBI Taxonomy" id="1323249"/>
    <lineage>
        <taxon>Eukaryota</taxon>
        <taxon>Sar</taxon>
        <taxon>Alveolata</taxon>
        <taxon>Apicomplexa</taxon>
        <taxon>Aconoidasida</taxon>
        <taxon>Haemosporida</taxon>
        <taxon>Plasmodiidae</taxon>
        <taxon>Plasmodium</taxon>
        <taxon>Plasmodium (Vinckeia)</taxon>
    </lineage>
</organism>
<dbReference type="InterPro" id="IPR006477">
    <property type="entry name" value="Yir_bir_cir"/>
</dbReference>
<evidence type="ECO:0000313" key="2">
    <source>
        <dbReference type="EMBL" id="ETB60852.1"/>
    </source>
</evidence>
<evidence type="ECO:0000256" key="1">
    <source>
        <dbReference type="SAM" id="Phobius"/>
    </source>
</evidence>
<keyword evidence="1" id="KW-1133">Transmembrane helix</keyword>
<reference evidence="2 3" key="1">
    <citation type="submission" date="2013-11" db="EMBL/GenBank/DDBJ databases">
        <title>The Genome Sequence of Plasmodium yoelii 17X.</title>
        <authorList>
            <consortium name="The Broad Institute Genomics Platform"/>
            <consortium name="The Broad Institute Genome Sequencing Center for Infectious Disease"/>
            <person name="Neafsey D."/>
            <person name="Adams J."/>
            <person name="Walker B."/>
            <person name="Young S.K."/>
            <person name="Zeng Q."/>
            <person name="Gargeya S."/>
            <person name="Fitzgerald M."/>
            <person name="Haas B."/>
            <person name="Abouelleil A."/>
            <person name="Alvarado L."/>
            <person name="Chapman S.B."/>
            <person name="Gainer-Dewar J."/>
            <person name="Goldberg J."/>
            <person name="Griggs A."/>
            <person name="Gujja S."/>
            <person name="Hansen M."/>
            <person name="Howarth C."/>
            <person name="Imamovic A."/>
            <person name="Ireland A."/>
            <person name="Larimer J."/>
            <person name="McCowan C."/>
            <person name="Murphy C."/>
            <person name="Pearson M."/>
            <person name="Poon T.W."/>
            <person name="Priest M."/>
            <person name="Roberts A."/>
            <person name="Saif S."/>
            <person name="Shea T."/>
            <person name="Sykes S."/>
            <person name="Wortman J."/>
            <person name="Nusbaum C."/>
            <person name="Birren B."/>
        </authorList>
    </citation>
    <scope>NUCLEOTIDE SEQUENCE [LARGE SCALE GENOMIC DNA]</scope>
    <source>
        <strain evidence="2 3">17X</strain>
    </source>
</reference>
<dbReference type="Pfam" id="PF06022">
    <property type="entry name" value="Cir_Bir_Yir"/>
    <property type="match status" value="2"/>
</dbReference>
<feature type="transmembrane region" description="Helical" evidence="1">
    <location>
        <begin position="421"/>
        <end position="439"/>
    </location>
</feature>
<dbReference type="NCBIfam" id="TIGR01590">
    <property type="entry name" value="yir-bir-cir_Pla"/>
    <property type="match status" value="1"/>
</dbReference>
<gene>
    <name evidence="2" type="ORF">YYC_02116</name>
</gene>
<keyword evidence="1" id="KW-0812">Transmembrane</keyword>
<evidence type="ECO:0000313" key="3">
    <source>
        <dbReference type="Proteomes" id="UP000018538"/>
    </source>
</evidence>
<evidence type="ECO:0008006" key="4">
    <source>
        <dbReference type="Google" id="ProtNLM"/>
    </source>
</evidence>
<keyword evidence="3" id="KW-1185">Reference proteome</keyword>
<dbReference type="AlphaFoldDB" id="V7PQ26"/>
<name>V7PQ26_PLAYE</name>
<keyword evidence="1" id="KW-0472">Membrane</keyword>
<accession>V7PQ26</accession>
<sequence length="460" mass="53517">CKRFKNVREWLSYDVVVGIDTNFDKNLKKYCNEGSCDDLFDKINAGCLYLFDEFFAGFTQFTSVAKRKINIVDYILIWLGYMLNLIIDKDNGSIETFYNTYINNYDKDNKYNKRITGVTVIPYFINNNNFCIKCIIYTYGKGVLRNPIFKCKKFQDVEDWFLDELGSDGENQFKHPEDLQKYCITKCNSNLDKINAGCLYLLDQFYKHDGMFPSPSRSNPNIVDNIFIWLSYMLNMDKTINYNGIKYLYDNYITKRGTYKEHINGLIGYSTYKELIDDRKGFLNMDKTIVSKFYEALKSLCKLYNELGDDNKNCKNYLEDNSEFFKKYNDLKQNTSFTKNSYDSQIFSTLLKDYDGFKKECEVALSPPSDETKQNHGLTPEQYSGQYSGLDLELDLELDSGQESESSSEATSSSSSITSKLIPVLLILGAIGFFIGISYKYSLFGFRKRVQKHLREKLKK</sequence>